<protein>
    <submittedName>
        <fullName evidence="9">Acyl-CoA dehydrogenase family protein</fullName>
    </submittedName>
</protein>
<dbReference type="Proteomes" id="UP001501414">
    <property type="component" value="Unassembled WGS sequence"/>
</dbReference>
<keyword evidence="5" id="KW-0560">Oxidoreductase</keyword>
<evidence type="ECO:0000256" key="4">
    <source>
        <dbReference type="ARBA" id="ARBA00022827"/>
    </source>
</evidence>
<keyword evidence="4 5" id="KW-0274">FAD</keyword>
<proteinExistence type="inferred from homology"/>
<reference evidence="9 10" key="1">
    <citation type="journal article" date="2019" name="Int. J. Syst. Evol. Microbiol.">
        <title>The Global Catalogue of Microorganisms (GCM) 10K type strain sequencing project: providing services to taxonomists for standard genome sequencing and annotation.</title>
        <authorList>
            <consortium name="The Broad Institute Genomics Platform"/>
            <consortium name="The Broad Institute Genome Sequencing Center for Infectious Disease"/>
            <person name="Wu L."/>
            <person name="Ma J."/>
        </authorList>
    </citation>
    <scope>NUCLEOTIDE SEQUENCE [LARGE SCALE GENOMIC DNA]</scope>
    <source>
        <strain evidence="9 10">JCM 11896</strain>
    </source>
</reference>
<gene>
    <name evidence="9" type="ORF">GCM10009613_26450</name>
</gene>
<dbReference type="PROSITE" id="PS00073">
    <property type="entry name" value="ACYL_COA_DH_2"/>
    <property type="match status" value="1"/>
</dbReference>
<feature type="domain" description="Acyl-CoA oxidase/dehydrogenase middle" evidence="7">
    <location>
        <begin position="125"/>
        <end position="220"/>
    </location>
</feature>
<dbReference type="InterPro" id="IPR009075">
    <property type="entry name" value="AcylCo_DH/oxidase_C"/>
</dbReference>
<dbReference type="Gene3D" id="2.40.110.10">
    <property type="entry name" value="Butyryl-CoA Dehydrogenase, subunit A, domain 2"/>
    <property type="match status" value="1"/>
</dbReference>
<dbReference type="Pfam" id="PF00441">
    <property type="entry name" value="Acyl-CoA_dh_1"/>
    <property type="match status" value="1"/>
</dbReference>
<comment type="cofactor">
    <cofactor evidence="1 5">
        <name>FAD</name>
        <dbReference type="ChEBI" id="CHEBI:57692"/>
    </cofactor>
</comment>
<dbReference type="Pfam" id="PF02771">
    <property type="entry name" value="Acyl-CoA_dh_N"/>
    <property type="match status" value="1"/>
</dbReference>
<feature type="domain" description="Acyl-CoA dehydrogenase/oxidase C-terminal" evidence="6">
    <location>
        <begin position="233"/>
        <end position="381"/>
    </location>
</feature>
<evidence type="ECO:0000313" key="9">
    <source>
        <dbReference type="EMBL" id="GAA1388695.1"/>
    </source>
</evidence>
<evidence type="ECO:0000259" key="6">
    <source>
        <dbReference type="Pfam" id="PF00441"/>
    </source>
</evidence>
<sequence length="381" mass="42233">MTATRSPWMNTDLDDFRDMARTFCDKELAPHQDRWMDQKQVDRELWTKAGEVGLLCLSIPEQYGGGGGNFAHEAVLVEEQAASGDSCWGVALHNAIVAHYVLAYGTEEQKNSWLPKLATGEWVGAIAMSEPGTGSDLQNVQTKAVRDGEHYVLNGAKTFITNGGQADVVLVVAKTDPTAESQGISLLVVEAEREGFGRGRILDKVGLKGQDTAELSFTDVRVPAANLLGETEGQGFIQLMQQLPQERLLIGITSVAAMEMALRETLRYTKDRTAFGREVFSFQNTRFTLAEAATEARVCRVFLDDCIVKHLAGELDIPTVAMLKWWTSERAMRVIDECVQLHGGYGYMSEYKIARAWTDQRVQKIYGGTNEIMKEIISRSL</sequence>
<accession>A0ABN1XSU0</accession>
<comment type="similarity">
    <text evidence="2 5">Belongs to the acyl-CoA dehydrogenase family.</text>
</comment>
<keyword evidence="10" id="KW-1185">Reference proteome</keyword>
<feature type="domain" description="Acyl-CoA dehydrogenase/oxidase N-terminal" evidence="8">
    <location>
        <begin position="13"/>
        <end position="121"/>
    </location>
</feature>
<dbReference type="InterPro" id="IPR046373">
    <property type="entry name" value="Acyl-CoA_Oxase/DH_mid-dom_sf"/>
</dbReference>
<dbReference type="PANTHER" id="PTHR43884">
    <property type="entry name" value="ACYL-COA DEHYDROGENASE"/>
    <property type="match status" value="1"/>
</dbReference>
<dbReference type="Gene3D" id="1.20.140.10">
    <property type="entry name" value="Butyryl-CoA Dehydrogenase, subunit A, domain 3"/>
    <property type="match status" value="1"/>
</dbReference>
<dbReference type="InterPro" id="IPR009100">
    <property type="entry name" value="AcylCoA_DH/oxidase_NM_dom_sf"/>
</dbReference>
<evidence type="ECO:0000256" key="3">
    <source>
        <dbReference type="ARBA" id="ARBA00022630"/>
    </source>
</evidence>
<evidence type="ECO:0000256" key="5">
    <source>
        <dbReference type="RuleBase" id="RU362125"/>
    </source>
</evidence>
<evidence type="ECO:0000256" key="1">
    <source>
        <dbReference type="ARBA" id="ARBA00001974"/>
    </source>
</evidence>
<evidence type="ECO:0000259" key="7">
    <source>
        <dbReference type="Pfam" id="PF02770"/>
    </source>
</evidence>
<evidence type="ECO:0000313" key="10">
    <source>
        <dbReference type="Proteomes" id="UP001501414"/>
    </source>
</evidence>
<dbReference type="RefSeq" id="WP_344022009.1">
    <property type="nucleotide sequence ID" value="NZ_BAAAJK010000008.1"/>
</dbReference>
<evidence type="ECO:0000256" key="2">
    <source>
        <dbReference type="ARBA" id="ARBA00009347"/>
    </source>
</evidence>
<dbReference type="PANTHER" id="PTHR43884:SF12">
    <property type="entry name" value="ISOVALERYL-COA DEHYDROGENASE, MITOCHONDRIAL-RELATED"/>
    <property type="match status" value="1"/>
</dbReference>
<dbReference type="EMBL" id="BAAAJK010000008">
    <property type="protein sequence ID" value="GAA1388695.1"/>
    <property type="molecule type" value="Genomic_DNA"/>
</dbReference>
<dbReference type="InterPro" id="IPR036250">
    <property type="entry name" value="AcylCo_DH-like_C"/>
</dbReference>
<dbReference type="InterPro" id="IPR006089">
    <property type="entry name" value="Acyl-CoA_DH_CS"/>
</dbReference>
<organism evidence="9 10">
    <name type="scientific">Pseudonocardia kongjuensis</name>
    <dbReference type="NCBI Taxonomy" id="102227"/>
    <lineage>
        <taxon>Bacteria</taxon>
        <taxon>Bacillati</taxon>
        <taxon>Actinomycetota</taxon>
        <taxon>Actinomycetes</taxon>
        <taxon>Pseudonocardiales</taxon>
        <taxon>Pseudonocardiaceae</taxon>
        <taxon>Pseudonocardia</taxon>
    </lineage>
</organism>
<evidence type="ECO:0000259" key="8">
    <source>
        <dbReference type="Pfam" id="PF02771"/>
    </source>
</evidence>
<dbReference type="SUPFAM" id="SSF47203">
    <property type="entry name" value="Acyl-CoA dehydrogenase C-terminal domain-like"/>
    <property type="match status" value="1"/>
</dbReference>
<dbReference type="Pfam" id="PF02770">
    <property type="entry name" value="Acyl-CoA_dh_M"/>
    <property type="match status" value="1"/>
</dbReference>
<dbReference type="InterPro" id="IPR006091">
    <property type="entry name" value="Acyl-CoA_Oxase/DH_mid-dom"/>
</dbReference>
<dbReference type="SUPFAM" id="SSF56645">
    <property type="entry name" value="Acyl-CoA dehydrogenase NM domain-like"/>
    <property type="match status" value="1"/>
</dbReference>
<name>A0ABN1XSU0_9PSEU</name>
<dbReference type="InterPro" id="IPR037069">
    <property type="entry name" value="AcylCoA_DH/ox_N_sf"/>
</dbReference>
<dbReference type="Gene3D" id="1.10.540.10">
    <property type="entry name" value="Acyl-CoA dehydrogenase/oxidase, N-terminal domain"/>
    <property type="match status" value="1"/>
</dbReference>
<keyword evidence="3 5" id="KW-0285">Flavoprotein</keyword>
<comment type="caution">
    <text evidence="9">The sequence shown here is derived from an EMBL/GenBank/DDBJ whole genome shotgun (WGS) entry which is preliminary data.</text>
</comment>
<dbReference type="InterPro" id="IPR013786">
    <property type="entry name" value="AcylCoA_DH/ox_N"/>
</dbReference>